<evidence type="ECO:0000313" key="2">
    <source>
        <dbReference type="EMBL" id="QSB05283.1"/>
    </source>
</evidence>
<dbReference type="RefSeq" id="WP_213171288.1">
    <property type="nucleotide sequence ID" value="NZ_CP070496.1"/>
</dbReference>
<proteinExistence type="predicted"/>
<protein>
    <submittedName>
        <fullName evidence="2">Uncharacterized protein</fullName>
    </submittedName>
</protein>
<feature type="signal peptide" evidence="1">
    <location>
        <begin position="1"/>
        <end position="19"/>
    </location>
</feature>
<dbReference type="Proteomes" id="UP000662939">
    <property type="component" value="Chromosome"/>
</dbReference>
<dbReference type="KEGG" id="nav:JQS30_16270"/>
<dbReference type="EMBL" id="CP070496">
    <property type="protein sequence ID" value="QSB05283.1"/>
    <property type="molecule type" value="Genomic_DNA"/>
</dbReference>
<gene>
    <name evidence="2" type="ORF">JQS30_16270</name>
</gene>
<name>A0A895XP14_9ACTN</name>
<keyword evidence="1" id="KW-0732">Signal</keyword>
<evidence type="ECO:0000313" key="3">
    <source>
        <dbReference type="Proteomes" id="UP000662939"/>
    </source>
</evidence>
<reference evidence="2" key="1">
    <citation type="submission" date="2021-02" db="EMBL/GenBank/DDBJ databases">
        <title>Natronoglycomyces albus gen. nov., sp. nov, a haloalkaliphilic actinobacterium from a soda solonchak soil.</title>
        <authorList>
            <person name="Sorokin D.Y."/>
            <person name="Khijniak T.V."/>
            <person name="Zakharycheva A.P."/>
            <person name="Boueva O.V."/>
            <person name="Ariskina E.V."/>
            <person name="Hahnke R.L."/>
            <person name="Bunk B."/>
            <person name="Sproer C."/>
            <person name="Schumann P."/>
            <person name="Evtushenko L.I."/>
            <person name="Kublanov I.V."/>
        </authorList>
    </citation>
    <scope>NUCLEOTIDE SEQUENCE</scope>
    <source>
        <strain evidence="2">DSM 106290</strain>
    </source>
</reference>
<dbReference type="PROSITE" id="PS51257">
    <property type="entry name" value="PROKAR_LIPOPROTEIN"/>
    <property type="match status" value="1"/>
</dbReference>
<dbReference type="AlphaFoldDB" id="A0A895XP14"/>
<keyword evidence="3" id="KW-1185">Reference proteome</keyword>
<evidence type="ECO:0000256" key="1">
    <source>
        <dbReference type="SAM" id="SignalP"/>
    </source>
</evidence>
<feature type="chain" id="PRO_5034638901" evidence="1">
    <location>
        <begin position="20"/>
        <end position="314"/>
    </location>
</feature>
<organism evidence="2 3">
    <name type="scientific">Natronoglycomyces albus</name>
    <dbReference type="NCBI Taxonomy" id="2811108"/>
    <lineage>
        <taxon>Bacteria</taxon>
        <taxon>Bacillati</taxon>
        <taxon>Actinomycetota</taxon>
        <taxon>Actinomycetes</taxon>
        <taxon>Glycomycetales</taxon>
        <taxon>Glycomycetaceae</taxon>
        <taxon>Natronoglycomyces</taxon>
    </lineage>
</organism>
<sequence length="314" mass="35328">MRSKLIPMIAAASLLGACASDTDESSPDLDSDVVEQYMAQYIDNNIAYEELRAAKERLEQMCMEDLGYDIGAYNFYGGLSEETTDRDVMRYVWTKPIFGEDYPMVQRRWEDGDSHNPWDLLSDEERDEIWEAAYGGSGHTEEVEFPAGGGVAQWSSGGCAGQVNDIVHEGEIRDYMVLYAQAVGGHFGTWDTQDDVVAARADWSNCMEEHGYPELEQPRDAASLVMSEAMMLGGGDVPQEAIEEFERYQRDMKTADIECHDRYDLEEVQTEAYWQERTAMLLDYEVAVFAFADEAQEALERAQDILASGELPAS</sequence>
<accession>A0A895XP14</accession>